<dbReference type="EMBL" id="MU151080">
    <property type="protein sequence ID" value="KAF9451792.1"/>
    <property type="molecule type" value="Genomic_DNA"/>
</dbReference>
<dbReference type="GO" id="GO:0000462">
    <property type="term" value="P:maturation of SSU-rRNA from tricistronic rRNA transcript (SSU-rRNA, 5.8S rRNA, LSU-rRNA)"/>
    <property type="evidence" value="ECO:0007669"/>
    <property type="project" value="InterPro"/>
</dbReference>
<gene>
    <name evidence="3" type="ORF">P691DRAFT_806893</name>
</gene>
<reference evidence="3" key="1">
    <citation type="submission" date="2020-11" db="EMBL/GenBank/DDBJ databases">
        <authorList>
            <consortium name="DOE Joint Genome Institute"/>
            <person name="Ahrendt S."/>
            <person name="Riley R."/>
            <person name="Andreopoulos W."/>
            <person name="Labutti K."/>
            <person name="Pangilinan J."/>
            <person name="Ruiz-Duenas F.J."/>
            <person name="Barrasa J.M."/>
            <person name="Sanchez-Garcia M."/>
            <person name="Camarero S."/>
            <person name="Miyauchi S."/>
            <person name="Serrano A."/>
            <person name="Linde D."/>
            <person name="Babiker R."/>
            <person name="Drula E."/>
            <person name="Ayuso-Fernandez I."/>
            <person name="Pacheco R."/>
            <person name="Padilla G."/>
            <person name="Ferreira P."/>
            <person name="Barriuso J."/>
            <person name="Kellner H."/>
            <person name="Castanera R."/>
            <person name="Alfaro M."/>
            <person name="Ramirez L."/>
            <person name="Pisabarro A.G."/>
            <person name="Kuo A."/>
            <person name="Tritt A."/>
            <person name="Lipzen A."/>
            <person name="He G."/>
            <person name="Yan M."/>
            <person name="Ng V."/>
            <person name="Cullen D."/>
            <person name="Martin F."/>
            <person name="Rosso M.-N."/>
            <person name="Henrissat B."/>
            <person name="Hibbett D."/>
            <person name="Martinez A.T."/>
            <person name="Grigoriev I.V."/>
        </authorList>
    </citation>
    <scope>NUCLEOTIDE SEQUENCE</scope>
    <source>
        <strain evidence="3">MF-IS2</strain>
    </source>
</reference>
<evidence type="ECO:0000313" key="3">
    <source>
        <dbReference type="EMBL" id="KAF9451792.1"/>
    </source>
</evidence>
<dbReference type="SMART" id="SM00320">
    <property type="entry name" value="WD40"/>
    <property type="match status" value="7"/>
</dbReference>
<feature type="compositionally biased region" description="Acidic residues" evidence="2">
    <location>
        <begin position="224"/>
        <end position="237"/>
    </location>
</feature>
<keyword evidence="4" id="KW-1185">Reference proteome</keyword>
<dbReference type="PANTHER" id="PTHR44163">
    <property type="entry name" value="U3 SMALL NUCLEOLAR RNA-ASSOCIATED PROTEIN 4 HOMOLOG"/>
    <property type="match status" value="1"/>
</dbReference>
<dbReference type="GO" id="GO:0003723">
    <property type="term" value="F:RNA binding"/>
    <property type="evidence" value="ECO:0007669"/>
    <property type="project" value="TreeGrafter"/>
</dbReference>
<dbReference type="Gene3D" id="2.130.10.10">
    <property type="entry name" value="YVTN repeat-like/Quinoprotein amine dehydrogenase"/>
    <property type="match status" value="2"/>
</dbReference>
<dbReference type="InterPro" id="IPR015943">
    <property type="entry name" value="WD40/YVTN_repeat-like_dom_sf"/>
</dbReference>
<feature type="compositionally biased region" description="Acidic residues" evidence="2">
    <location>
        <begin position="646"/>
        <end position="674"/>
    </location>
</feature>
<dbReference type="AlphaFoldDB" id="A0A9P6C4X7"/>
<dbReference type="PROSITE" id="PS50082">
    <property type="entry name" value="WD_REPEATS_2"/>
    <property type="match status" value="1"/>
</dbReference>
<accession>A0A9P6C4X7</accession>
<evidence type="ECO:0000256" key="1">
    <source>
        <dbReference type="PROSITE-ProRule" id="PRU00221"/>
    </source>
</evidence>
<protein>
    <submittedName>
        <fullName evidence="3">WD40 repeat-like protein</fullName>
    </submittedName>
</protein>
<feature type="repeat" description="WD" evidence="1">
    <location>
        <begin position="241"/>
        <end position="263"/>
    </location>
</feature>
<dbReference type="InterPro" id="IPR001680">
    <property type="entry name" value="WD40_rpt"/>
</dbReference>
<dbReference type="PANTHER" id="PTHR44163:SF1">
    <property type="entry name" value="U3 SMALL NUCLEOLAR RNA-ASSOCIATED PROTEIN 4 HOMOLOG"/>
    <property type="match status" value="1"/>
</dbReference>
<sequence>MFPDKRKDSSVALAVHRCRFVDYAPSAITALAFPPLPLPSVKRKSRKASGKQPLRYGTLAIGHANGNIDLCEWAGSEQGTQCSQAWVIRKTMPGPYPSKVDSMAFVIRHPDDLDTDDVPSISDLRLFSSGGGSELLEWNLERSCVKRTISSQGGAIWCVAANPASTFLALGCEDGTVRLLSVVNDTLTHYRRFDRVKCRMLSIAWGPPVPRQTQPNSRAVDGSSDSDSDDEDEDDWNDSWLVTGCSDSSLRKWDIRSGRALERMAVDKIRGERTLVWTVAVLGDGTIISGDSLGHVKFWDSRTCTQLHSFQAHNADVLALSINPEGKAVYTSGVDQKTVQFSLVRTNSSTSSTGLRWAQSTSRRMHSHDVRALVSWPPYTPLPPNYKRIYPLDVAPILASGGLDMSVVLSPAALPESTITKVINPLATSTEATFGDAYHRRMAYTTGNSIHISRNRRLVLCLREAGLTVWRILKKPAEDEEADESDGGVEPWSGGWEKVLEMDLNVTSNLAVGEISEDGRWLAVSDMYEAKLFSLHTDDQGQFSVKRVKDFPVLIHSSIPNITSITSLGAVALRFTPDSSKLVLSTAQTSYILIFDLTGDKPRLIRRFEHHRLKETVIGDRVVKSLKQMKLPNGTLTNGKDVHEGEDVEMGDAEGDESPIEETSEAEDSDDDDDKNPIADIIPTVLRITISPDGQWLATSDDQRHTHIFNLDSISHHSLLPTFPLPVSSFIFSPINPNILFLAFPDNTLQVYDVEARQFPVWSKDLSLSSPSASPIAKRLAGLHDSILGICFPPPAPMSTSTSSLLTATSKKESGAEADKSRYALLWGANWLLKLPLGLSTTGSNSKTSKKRRRAQAQQGGELDAHGGGVAPGEESLASASSKLVTHYRPILHVDFLSDGELVVVERPLVDVLSTLPPAYFKHKYGTS</sequence>
<comment type="caution">
    <text evidence="3">The sequence shown here is derived from an EMBL/GenBank/DDBJ whole genome shotgun (WGS) entry which is preliminary data.</text>
</comment>
<dbReference type="Pfam" id="PF00400">
    <property type="entry name" value="WD40"/>
    <property type="match status" value="2"/>
</dbReference>
<evidence type="ECO:0000313" key="4">
    <source>
        <dbReference type="Proteomes" id="UP000807342"/>
    </source>
</evidence>
<dbReference type="Proteomes" id="UP000807342">
    <property type="component" value="Unassembled WGS sequence"/>
</dbReference>
<evidence type="ECO:0000256" key="2">
    <source>
        <dbReference type="SAM" id="MobiDB-lite"/>
    </source>
</evidence>
<keyword evidence="1" id="KW-0853">WD repeat</keyword>
<dbReference type="InterPro" id="IPR036322">
    <property type="entry name" value="WD40_repeat_dom_sf"/>
</dbReference>
<feature type="region of interest" description="Disordered" evidence="2">
    <location>
        <begin position="633"/>
        <end position="676"/>
    </location>
</feature>
<dbReference type="GO" id="GO:0030686">
    <property type="term" value="C:90S preribosome"/>
    <property type="evidence" value="ECO:0007669"/>
    <property type="project" value="InterPro"/>
</dbReference>
<feature type="region of interest" description="Disordered" evidence="2">
    <location>
        <begin position="842"/>
        <end position="875"/>
    </location>
</feature>
<proteinExistence type="predicted"/>
<organism evidence="3 4">
    <name type="scientific">Macrolepiota fuliginosa MF-IS2</name>
    <dbReference type="NCBI Taxonomy" id="1400762"/>
    <lineage>
        <taxon>Eukaryota</taxon>
        <taxon>Fungi</taxon>
        <taxon>Dikarya</taxon>
        <taxon>Basidiomycota</taxon>
        <taxon>Agaricomycotina</taxon>
        <taxon>Agaricomycetes</taxon>
        <taxon>Agaricomycetidae</taxon>
        <taxon>Agaricales</taxon>
        <taxon>Agaricineae</taxon>
        <taxon>Agaricaceae</taxon>
        <taxon>Macrolepiota</taxon>
    </lineage>
</organism>
<dbReference type="GO" id="GO:0034455">
    <property type="term" value="C:t-UTP complex"/>
    <property type="evidence" value="ECO:0007669"/>
    <property type="project" value="TreeGrafter"/>
</dbReference>
<dbReference type="InterPro" id="IPR046351">
    <property type="entry name" value="UTP4"/>
</dbReference>
<feature type="region of interest" description="Disordered" evidence="2">
    <location>
        <begin position="207"/>
        <end position="237"/>
    </location>
</feature>
<name>A0A9P6C4X7_9AGAR</name>
<dbReference type="SUPFAM" id="SSF50978">
    <property type="entry name" value="WD40 repeat-like"/>
    <property type="match status" value="1"/>
</dbReference>
<dbReference type="GO" id="GO:0032040">
    <property type="term" value="C:small-subunit processome"/>
    <property type="evidence" value="ECO:0007669"/>
    <property type="project" value="TreeGrafter"/>
</dbReference>
<dbReference type="OrthoDB" id="8883818at2759"/>
<dbReference type="SUPFAM" id="SSF75011">
    <property type="entry name" value="3-carboxy-cis,cis-mucoante lactonizing enzyme"/>
    <property type="match status" value="1"/>
</dbReference>